<comment type="caution">
    <text evidence="2">The sequence shown here is derived from an EMBL/GenBank/DDBJ whole genome shotgun (WGS) entry which is preliminary data.</text>
</comment>
<sequence length="177" mass="19444">MDWGKELAELPKRLRVTLIASAALFLVLVLVNQPLQTGSAPQGIVSFQMAGTADQAHAILRSWRADGQFWAQVSLWLDFLFIPTYVLALILLTRHLVRDRPGVRERMVARWIRALFVAAGLSDVGENILLLNNFNPPTDLTSLSATICALVKYTGLTLGLAGLVVVRAARRHPLAHG</sequence>
<keyword evidence="1" id="KW-1133">Transmembrane helix</keyword>
<feature type="transmembrane region" description="Helical" evidence="1">
    <location>
        <begin position="143"/>
        <end position="166"/>
    </location>
</feature>
<name>A0ABU5NVC0_9GAMM</name>
<gene>
    <name evidence="2" type="ORF">U5822_03650</name>
</gene>
<evidence type="ECO:0000313" key="3">
    <source>
        <dbReference type="Proteomes" id="UP001305746"/>
    </source>
</evidence>
<feature type="transmembrane region" description="Helical" evidence="1">
    <location>
        <begin position="12"/>
        <end position="31"/>
    </location>
</feature>
<accession>A0ABU5NVC0</accession>
<dbReference type="Proteomes" id="UP001305746">
    <property type="component" value="Unassembled WGS sequence"/>
</dbReference>
<evidence type="ECO:0008006" key="4">
    <source>
        <dbReference type="Google" id="ProtNLM"/>
    </source>
</evidence>
<protein>
    <recommendedName>
        <fullName evidence="4">Paraquat-inducible protein A</fullName>
    </recommendedName>
</protein>
<feature type="transmembrane region" description="Helical" evidence="1">
    <location>
        <begin position="69"/>
        <end position="92"/>
    </location>
</feature>
<dbReference type="EMBL" id="JAYDCJ010000003">
    <property type="protein sequence ID" value="MEA1079744.1"/>
    <property type="molecule type" value="Genomic_DNA"/>
</dbReference>
<dbReference type="RefSeq" id="WP_322854271.1">
    <property type="nucleotide sequence ID" value="NZ_JAYDCJ010000003.1"/>
</dbReference>
<evidence type="ECO:0000256" key="1">
    <source>
        <dbReference type="SAM" id="Phobius"/>
    </source>
</evidence>
<keyword evidence="1" id="KW-0472">Membrane</keyword>
<proteinExistence type="predicted"/>
<reference evidence="2 3" key="1">
    <citation type="submission" date="2023-12" db="EMBL/GenBank/DDBJ databases">
        <title>Marinobacter qingdaonensis sp. nov., isolated from the intertidal sediment of Qingdao, PR China.</title>
        <authorList>
            <person name="Li Y."/>
        </authorList>
    </citation>
    <scope>NUCLEOTIDE SEQUENCE [LARGE SCALE GENOMIC DNA]</scope>
    <source>
        <strain evidence="2 3">ASW11-75</strain>
    </source>
</reference>
<feature type="transmembrane region" description="Helical" evidence="1">
    <location>
        <begin position="112"/>
        <end position="131"/>
    </location>
</feature>
<evidence type="ECO:0000313" key="2">
    <source>
        <dbReference type="EMBL" id="MEA1079744.1"/>
    </source>
</evidence>
<keyword evidence="1" id="KW-0812">Transmembrane</keyword>
<keyword evidence="3" id="KW-1185">Reference proteome</keyword>
<organism evidence="2 3">
    <name type="scientific">Marinobacter qingdaonensis</name>
    <dbReference type="NCBI Taxonomy" id="3108486"/>
    <lineage>
        <taxon>Bacteria</taxon>
        <taxon>Pseudomonadati</taxon>
        <taxon>Pseudomonadota</taxon>
        <taxon>Gammaproteobacteria</taxon>
        <taxon>Pseudomonadales</taxon>
        <taxon>Marinobacteraceae</taxon>
        <taxon>Marinobacter</taxon>
    </lineage>
</organism>